<feature type="domain" description="HTH marR-type" evidence="4">
    <location>
        <begin position="1"/>
        <end position="138"/>
    </location>
</feature>
<evidence type="ECO:0000256" key="2">
    <source>
        <dbReference type="ARBA" id="ARBA00023125"/>
    </source>
</evidence>
<evidence type="ECO:0000259" key="4">
    <source>
        <dbReference type="PROSITE" id="PS50995"/>
    </source>
</evidence>
<dbReference type="InterPro" id="IPR036390">
    <property type="entry name" value="WH_DNA-bd_sf"/>
</dbReference>
<keyword evidence="6" id="KW-1185">Reference proteome</keyword>
<evidence type="ECO:0000256" key="1">
    <source>
        <dbReference type="ARBA" id="ARBA00023015"/>
    </source>
</evidence>
<comment type="caution">
    <text evidence="5">The sequence shown here is derived from an EMBL/GenBank/DDBJ whole genome shotgun (WGS) entry which is preliminary data.</text>
</comment>
<dbReference type="Gene3D" id="1.10.10.10">
    <property type="entry name" value="Winged helix-like DNA-binding domain superfamily/Winged helix DNA-binding domain"/>
    <property type="match status" value="1"/>
</dbReference>
<keyword evidence="1" id="KW-0805">Transcription regulation</keyword>
<evidence type="ECO:0000313" key="5">
    <source>
        <dbReference type="EMBL" id="OXM85777.1"/>
    </source>
</evidence>
<dbReference type="SUPFAM" id="SSF46785">
    <property type="entry name" value="Winged helix' DNA-binding domain"/>
    <property type="match status" value="1"/>
</dbReference>
<sequence length="150" mass="17445">MDNQAFFHKFVAFTTAVHQVTHEMTKDIKSDDITPLQYKMVEYVAVSQPVTLSQISDCLHMSMPNTSRELKKLCDKQLCEKFTDTADRRRQLIRLTQEGQRMMDQAFNHIAQQFLARLQDATDEEWQALEQAMDLLHTKIFYSPSDSVSP</sequence>
<dbReference type="RefSeq" id="WP_094015454.1">
    <property type="nucleotide sequence ID" value="NZ_NMQW01000018.1"/>
</dbReference>
<dbReference type="PANTHER" id="PTHR42756:SF1">
    <property type="entry name" value="TRANSCRIPTIONAL REPRESSOR OF EMRAB OPERON"/>
    <property type="match status" value="1"/>
</dbReference>
<dbReference type="AlphaFoldDB" id="A0A229UQD9"/>
<dbReference type="InterPro" id="IPR036388">
    <property type="entry name" value="WH-like_DNA-bd_sf"/>
</dbReference>
<dbReference type="GO" id="GO:0003700">
    <property type="term" value="F:DNA-binding transcription factor activity"/>
    <property type="evidence" value="ECO:0007669"/>
    <property type="project" value="InterPro"/>
</dbReference>
<keyword evidence="3" id="KW-0804">Transcription</keyword>
<dbReference type="SMART" id="SM00347">
    <property type="entry name" value="HTH_MARR"/>
    <property type="match status" value="1"/>
</dbReference>
<evidence type="ECO:0000313" key="6">
    <source>
        <dbReference type="Proteomes" id="UP000215509"/>
    </source>
</evidence>
<dbReference type="InterPro" id="IPR000835">
    <property type="entry name" value="HTH_MarR-typ"/>
</dbReference>
<organism evidence="5 6">
    <name type="scientific">Paenibacillus rigui</name>
    <dbReference type="NCBI Taxonomy" id="554312"/>
    <lineage>
        <taxon>Bacteria</taxon>
        <taxon>Bacillati</taxon>
        <taxon>Bacillota</taxon>
        <taxon>Bacilli</taxon>
        <taxon>Bacillales</taxon>
        <taxon>Paenibacillaceae</taxon>
        <taxon>Paenibacillus</taxon>
    </lineage>
</organism>
<dbReference type="PROSITE" id="PS50995">
    <property type="entry name" value="HTH_MARR_2"/>
    <property type="match status" value="1"/>
</dbReference>
<reference evidence="5 6" key="1">
    <citation type="submission" date="2017-07" db="EMBL/GenBank/DDBJ databases">
        <title>Genome sequencing and assembly of Paenibacillus rigui.</title>
        <authorList>
            <person name="Mayilraj S."/>
        </authorList>
    </citation>
    <scope>NUCLEOTIDE SEQUENCE [LARGE SCALE GENOMIC DNA]</scope>
    <source>
        <strain evidence="5 6">JCM 16352</strain>
    </source>
</reference>
<dbReference type="Proteomes" id="UP000215509">
    <property type="component" value="Unassembled WGS sequence"/>
</dbReference>
<accession>A0A229UQD9</accession>
<dbReference type="Pfam" id="PF01047">
    <property type="entry name" value="MarR"/>
    <property type="match status" value="1"/>
</dbReference>
<dbReference type="PANTHER" id="PTHR42756">
    <property type="entry name" value="TRANSCRIPTIONAL REGULATOR, MARR"/>
    <property type="match status" value="1"/>
</dbReference>
<dbReference type="GO" id="GO:0003677">
    <property type="term" value="F:DNA binding"/>
    <property type="evidence" value="ECO:0007669"/>
    <property type="project" value="UniProtKB-KW"/>
</dbReference>
<protein>
    <submittedName>
        <fullName evidence="5">MarR family transcriptional regulator</fullName>
    </submittedName>
</protein>
<evidence type="ECO:0000256" key="3">
    <source>
        <dbReference type="ARBA" id="ARBA00023163"/>
    </source>
</evidence>
<keyword evidence="2" id="KW-0238">DNA-binding</keyword>
<name>A0A229UQD9_9BACL</name>
<dbReference type="EMBL" id="NMQW01000018">
    <property type="protein sequence ID" value="OXM85777.1"/>
    <property type="molecule type" value="Genomic_DNA"/>
</dbReference>
<gene>
    <name evidence="5" type="ORF">CF651_13835</name>
</gene>
<dbReference type="OrthoDB" id="2314798at2"/>
<proteinExistence type="predicted"/>